<dbReference type="RefSeq" id="WP_153972131.1">
    <property type="nucleotide sequence ID" value="NZ_JACRWE010000002.1"/>
</dbReference>
<protein>
    <recommendedName>
        <fullName evidence="4">Lipoprotein</fullName>
    </recommendedName>
</protein>
<keyword evidence="3" id="KW-1185">Reference proteome</keyword>
<dbReference type="EMBL" id="JACRWE010000002">
    <property type="protein sequence ID" value="MBC5996228.1"/>
    <property type="molecule type" value="Genomic_DNA"/>
</dbReference>
<evidence type="ECO:0000313" key="3">
    <source>
        <dbReference type="Proteomes" id="UP000609849"/>
    </source>
</evidence>
<dbReference type="Proteomes" id="UP000609849">
    <property type="component" value="Unassembled WGS sequence"/>
</dbReference>
<feature type="transmembrane region" description="Helical" evidence="1">
    <location>
        <begin position="6"/>
        <end position="26"/>
    </location>
</feature>
<name>A0ABR7JMT9_9FIRM</name>
<comment type="caution">
    <text evidence="2">The sequence shown here is derived from an EMBL/GenBank/DDBJ whole genome shotgun (WGS) entry which is preliminary data.</text>
</comment>
<keyword evidence="1" id="KW-0812">Transmembrane</keyword>
<organism evidence="2 3">
    <name type="scientific">Romboutsia faecis</name>
    <dbReference type="NCBI Taxonomy" id="2764597"/>
    <lineage>
        <taxon>Bacteria</taxon>
        <taxon>Bacillati</taxon>
        <taxon>Bacillota</taxon>
        <taxon>Clostridia</taxon>
        <taxon>Peptostreptococcales</taxon>
        <taxon>Peptostreptococcaceae</taxon>
        <taxon>Romboutsia</taxon>
    </lineage>
</organism>
<sequence length="171" mass="20147">MKKKIIISILIISIVILGIFSFKANFSRSYHHAFTKSTDLSKENVEGIYLNDEIDSEKIVSKYRKISDFSRDNSLYNYYFLRKGIEVTTNKDENKIIRFIVNDKNLKTEKGIKVGDKNDKIIELYGDNYYSRIEQGTNIIGYVDKEKDYSIEFWLGEEGVIFYRFDYTFMG</sequence>
<evidence type="ECO:0000313" key="2">
    <source>
        <dbReference type="EMBL" id="MBC5996228.1"/>
    </source>
</evidence>
<gene>
    <name evidence="2" type="ORF">H8923_05595</name>
</gene>
<evidence type="ECO:0000256" key="1">
    <source>
        <dbReference type="SAM" id="Phobius"/>
    </source>
</evidence>
<proteinExistence type="predicted"/>
<keyword evidence="1" id="KW-0472">Membrane</keyword>
<accession>A0ABR7JMT9</accession>
<keyword evidence="1" id="KW-1133">Transmembrane helix</keyword>
<reference evidence="2 3" key="1">
    <citation type="submission" date="2020-08" db="EMBL/GenBank/DDBJ databases">
        <authorList>
            <person name="Liu C."/>
            <person name="Sun Q."/>
        </authorList>
    </citation>
    <scope>NUCLEOTIDE SEQUENCE [LARGE SCALE GENOMIC DNA]</scope>
    <source>
        <strain evidence="2 3">NSJ-18</strain>
    </source>
</reference>
<evidence type="ECO:0008006" key="4">
    <source>
        <dbReference type="Google" id="ProtNLM"/>
    </source>
</evidence>